<dbReference type="Gene3D" id="1.10.150.280">
    <property type="entry name" value="AF1531-like domain"/>
    <property type="match status" value="1"/>
</dbReference>
<comment type="subcellular location">
    <subcellularLocation>
        <location evidence="1">Cytoplasm</location>
        <location evidence="1">Cytoskeleton</location>
    </subcellularLocation>
</comment>
<comment type="similarity">
    <text evidence="7">Belongs to the TRAFAC class myosin-kinesin ATPase superfamily. Kinesin family.</text>
</comment>
<evidence type="ECO:0000256" key="7">
    <source>
        <dbReference type="PROSITE-ProRule" id="PRU00283"/>
    </source>
</evidence>
<dbReference type="SUPFAM" id="SSF52540">
    <property type="entry name" value="P-loop containing nucleoside triphosphate hydrolases"/>
    <property type="match status" value="1"/>
</dbReference>
<dbReference type="InterPro" id="IPR037191">
    <property type="entry name" value="VPS9_dom_sf"/>
</dbReference>
<keyword evidence="11" id="KW-1185">Reference proteome</keyword>
<dbReference type="PANTHER" id="PTHR47969">
    <property type="entry name" value="CHROMOSOME-ASSOCIATED KINESIN KIF4A-RELATED"/>
    <property type="match status" value="1"/>
</dbReference>
<keyword evidence="5" id="KW-0175">Coiled coil</keyword>
<evidence type="ECO:0000313" key="10">
    <source>
        <dbReference type="EnsemblMetazoa" id="SMAR002635-PA"/>
    </source>
</evidence>
<evidence type="ECO:0000256" key="1">
    <source>
        <dbReference type="ARBA" id="ARBA00004245"/>
    </source>
</evidence>
<evidence type="ECO:0000259" key="8">
    <source>
        <dbReference type="PROSITE" id="PS50067"/>
    </source>
</evidence>
<dbReference type="EnsemblMetazoa" id="SMAR002635-RA">
    <property type="protein sequence ID" value="SMAR002635-PA"/>
    <property type="gene ID" value="SMAR002635"/>
</dbReference>
<dbReference type="CDD" id="cd00106">
    <property type="entry name" value="KISc"/>
    <property type="match status" value="1"/>
</dbReference>
<dbReference type="AlphaFoldDB" id="T1INQ2"/>
<sequence length="1249" mass="141697">MSEANTKRFLMAFNINESIQVAIRGRPADGDPCVDFNSALKQIIVRDNEDKQFNFNYVFNPDVSQKTIFETLAKPVLEQFINGSNGCIMAYGQTGSGKTFTMGTGRTNDDDEKGIIPRLMEELFVALENNKRYDDYEIIVSFIEVYNNEVLDLLNSESMKINVREDKTGLKLPDLCEKTVNTFEEALKHLEYGINLRKTSSTVGNSTSSRSHAIFTIRMELKKPIPLKCRLQLVDLAGSESADTWNLKSVAREGKNINTSLLVLGNVIKALKEKQNHVPYRGSILTRILQESLGGHSSTLLIGCVNPKANSAAETTNTLRFASKACGIERKIMKNSLSRSTIKRTMPKNNSFSKPTPCKSLRFGIQTPERDFTSPLCNRVLAKLEKKLFSTPNIEKFASRIMERTAEKQFSASIAETTLISEQTTEKPDLTFNNFSDEPITGLAMLPAVSKTPPLCENNENSVKNEEISQEYQFAMPQIMTRKRRNIEKNSILDSSNMKTQNSFVLPESMTTPMGKHRFSTVLVPETSFYNTRYSVRARKRSVEKENVEMSFDVLCTPNLMSNQTAVACKNSCEILPSPRRGWKIQINGDVQEKNNQEILKMLNSSMDVLKALPTIGPKTAEIICQWRKDHGKFKNISDLQKVDRLQKTFYKRFVRATLDLDLNLSGFVWICMDLYQFWWICINFGVFVWIYWICVDLANLLDLLRFVNLKYHEERDLGDDFLLAHSLRDPKSAFDVSSSLTAIALLTMTKDEWRMPKAKRATHKESAFFGILIMASADTDDLDANPYFRLLQSKFKKKFDVAQDKCFLICIPKSESIKHVNITNEFVENHILKALPHFKCVYVPLESNKKKSQQFEIIIIDAPIIPVQRLLVKPSKNDILLDKIQSAVQNITFAKCAEFLHGNQDHEEIVFNLDLLLQQFNSNYIVLPRFLKATTSKLKEIIDDTIADLFVIYADVIDTNYKIEGHIRYIVESYIMGTVHNKIFPVVCQHLSSDDKDLAVKLMKLDKMNITADQLGIKEVFCISQKAAVVELASLDSFITPMEKLNCLRNTMHVMTETIKCYLKENKQIIRLQMVEVPTLTTEDLISILVTVIIQSKLTHLASNLFYILNFHWPNSTVDKSSFDLVTFEAAVEHIKTTNFGSLKPPKTQLKKELSLEELIEVTGKVTAFERRPSSTSLTSSQVSNTMATGADRELERITKMIEASTRELQTVVMLGVGKSPPQATNSGRGEFLSNFHDNLGVCFGKQN</sequence>
<dbReference type="InterPro" id="IPR003123">
    <property type="entry name" value="VPS9"/>
</dbReference>
<dbReference type="Pfam" id="PF00225">
    <property type="entry name" value="Kinesin"/>
    <property type="match status" value="1"/>
</dbReference>
<feature type="domain" description="VPS9" evidence="9">
    <location>
        <begin position="993"/>
        <end position="1145"/>
    </location>
</feature>
<evidence type="ECO:0000313" key="11">
    <source>
        <dbReference type="Proteomes" id="UP000014500"/>
    </source>
</evidence>
<evidence type="ECO:0000256" key="2">
    <source>
        <dbReference type="ARBA" id="ARBA00022490"/>
    </source>
</evidence>
<dbReference type="PhylomeDB" id="T1INQ2"/>
<dbReference type="HOGENOM" id="CLU_265945_0_0_1"/>
<keyword evidence="7" id="KW-0505">Motor protein</keyword>
<name>T1INQ2_STRMM</name>
<keyword evidence="2" id="KW-0963">Cytoplasm</keyword>
<dbReference type="eggNOG" id="KOG2319">
    <property type="taxonomic scope" value="Eukaryota"/>
</dbReference>
<dbReference type="GO" id="GO:0005875">
    <property type="term" value="C:microtubule associated complex"/>
    <property type="evidence" value="ECO:0007669"/>
    <property type="project" value="TreeGrafter"/>
</dbReference>
<evidence type="ECO:0000256" key="3">
    <source>
        <dbReference type="ARBA" id="ARBA00022741"/>
    </source>
</evidence>
<dbReference type="EMBL" id="JH431198">
    <property type="status" value="NOT_ANNOTATED_CDS"/>
    <property type="molecule type" value="Genomic_DNA"/>
</dbReference>
<dbReference type="InterPro" id="IPR010994">
    <property type="entry name" value="RuvA_2-like"/>
</dbReference>
<dbReference type="Pfam" id="PF12836">
    <property type="entry name" value="HHH_3"/>
    <property type="match status" value="1"/>
</dbReference>
<feature type="binding site" evidence="7">
    <location>
        <begin position="92"/>
        <end position="99"/>
    </location>
    <ligand>
        <name>ATP</name>
        <dbReference type="ChEBI" id="CHEBI:30616"/>
    </ligand>
</feature>
<keyword evidence="6" id="KW-0206">Cytoskeleton</keyword>
<dbReference type="GO" id="GO:0051231">
    <property type="term" value="P:spindle elongation"/>
    <property type="evidence" value="ECO:0007669"/>
    <property type="project" value="TreeGrafter"/>
</dbReference>
<reference evidence="10" key="2">
    <citation type="submission" date="2015-02" db="UniProtKB">
        <authorList>
            <consortium name="EnsemblMetazoa"/>
        </authorList>
    </citation>
    <scope>IDENTIFICATION</scope>
</reference>
<keyword evidence="4 7" id="KW-0067">ATP-binding</keyword>
<dbReference type="Pfam" id="PF02204">
    <property type="entry name" value="VPS9"/>
    <property type="match status" value="1"/>
</dbReference>
<keyword evidence="3 7" id="KW-0547">Nucleotide-binding</keyword>
<dbReference type="PROSITE" id="PS51205">
    <property type="entry name" value="VPS9"/>
    <property type="match status" value="1"/>
</dbReference>
<dbReference type="SMART" id="SM00129">
    <property type="entry name" value="KISc"/>
    <property type="match status" value="1"/>
</dbReference>
<dbReference type="GO" id="GO:0007052">
    <property type="term" value="P:mitotic spindle organization"/>
    <property type="evidence" value="ECO:0007669"/>
    <property type="project" value="TreeGrafter"/>
</dbReference>
<dbReference type="InterPro" id="IPR027640">
    <property type="entry name" value="Kinesin-like_fam"/>
</dbReference>
<evidence type="ECO:0000256" key="6">
    <source>
        <dbReference type="ARBA" id="ARBA00023212"/>
    </source>
</evidence>
<dbReference type="PROSITE" id="PS50067">
    <property type="entry name" value="KINESIN_MOTOR_2"/>
    <property type="match status" value="1"/>
</dbReference>
<feature type="domain" description="Kinesin motor" evidence="8">
    <location>
        <begin position="18"/>
        <end position="328"/>
    </location>
</feature>
<protein>
    <recommendedName>
        <fullName evidence="12">Kinesin motor domain-containing protein</fullName>
    </recommendedName>
</protein>
<dbReference type="InterPro" id="IPR036961">
    <property type="entry name" value="Kinesin_motor_dom_sf"/>
</dbReference>
<evidence type="ECO:0008006" key="12">
    <source>
        <dbReference type="Google" id="ProtNLM"/>
    </source>
</evidence>
<evidence type="ECO:0000259" key="9">
    <source>
        <dbReference type="PROSITE" id="PS51205"/>
    </source>
</evidence>
<dbReference type="Proteomes" id="UP000014500">
    <property type="component" value="Unassembled WGS sequence"/>
</dbReference>
<dbReference type="GO" id="GO:0003777">
    <property type="term" value="F:microtubule motor activity"/>
    <property type="evidence" value="ECO:0007669"/>
    <property type="project" value="InterPro"/>
</dbReference>
<dbReference type="PRINTS" id="PR00380">
    <property type="entry name" value="KINESINHEAVY"/>
</dbReference>
<dbReference type="eggNOG" id="KOG0244">
    <property type="taxonomic scope" value="Eukaryota"/>
</dbReference>
<dbReference type="Gene3D" id="1.20.1050.80">
    <property type="entry name" value="VPS9 domain"/>
    <property type="match status" value="1"/>
</dbReference>
<accession>T1INQ2</accession>
<proteinExistence type="inferred from homology"/>
<dbReference type="Gene3D" id="3.40.850.10">
    <property type="entry name" value="Kinesin motor domain"/>
    <property type="match status" value="1"/>
</dbReference>
<dbReference type="InterPro" id="IPR027417">
    <property type="entry name" value="P-loop_NTPase"/>
</dbReference>
<dbReference type="STRING" id="126957.T1INQ2"/>
<organism evidence="10 11">
    <name type="scientific">Strigamia maritima</name>
    <name type="common">European centipede</name>
    <name type="synonym">Geophilus maritimus</name>
    <dbReference type="NCBI Taxonomy" id="126957"/>
    <lineage>
        <taxon>Eukaryota</taxon>
        <taxon>Metazoa</taxon>
        <taxon>Ecdysozoa</taxon>
        <taxon>Arthropoda</taxon>
        <taxon>Myriapoda</taxon>
        <taxon>Chilopoda</taxon>
        <taxon>Pleurostigmophora</taxon>
        <taxon>Geophilomorpha</taxon>
        <taxon>Linotaeniidae</taxon>
        <taxon>Strigamia</taxon>
    </lineage>
</organism>
<dbReference type="GO" id="GO:0005524">
    <property type="term" value="F:ATP binding"/>
    <property type="evidence" value="ECO:0007669"/>
    <property type="project" value="UniProtKB-UniRule"/>
</dbReference>
<dbReference type="GO" id="GO:0008017">
    <property type="term" value="F:microtubule binding"/>
    <property type="evidence" value="ECO:0007669"/>
    <property type="project" value="InterPro"/>
</dbReference>
<dbReference type="SUPFAM" id="SSF109993">
    <property type="entry name" value="VPS9 domain"/>
    <property type="match status" value="1"/>
</dbReference>
<dbReference type="GO" id="GO:0007018">
    <property type="term" value="P:microtubule-based movement"/>
    <property type="evidence" value="ECO:0007669"/>
    <property type="project" value="InterPro"/>
</dbReference>
<reference evidence="11" key="1">
    <citation type="submission" date="2011-05" db="EMBL/GenBank/DDBJ databases">
        <authorList>
            <person name="Richards S.R."/>
            <person name="Qu J."/>
            <person name="Jiang H."/>
            <person name="Jhangiani S.N."/>
            <person name="Agravi P."/>
            <person name="Goodspeed R."/>
            <person name="Gross S."/>
            <person name="Mandapat C."/>
            <person name="Jackson L."/>
            <person name="Mathew T."/>
            <person name="Pu L."/>
            <person name="Thornton R."/>
            <person name="Saada N."/>
            <person name="Wilczek-Boney K.B."/>
            <person name="Lee S."/>
            <person name="Kovar C."/>
            <person name="Wu Y."/>
            <person name="Scherer S.E."/>
            <person name="Worley K.C."/>
            <person name="Muzny D.M."/>
            <person name="Gibbs R."/>
        </authorList>
    </citation>
    <scope>NUCLEOTIDE SEQUENCE</scope>
    <source>
        <strain evidence="11">Brora</strain>
    </source>
</reference>
<evidence type="ECO:0000256" key="5">
    <source>
        <dbReference type="ARBA" id="ARBA00023054"/>
    </source>
</evidence>
<evidence type="ECO:0000256" key="4">
    <source>
        <dbReference type="ARBA" id="ARBA00022840"/>
    </source>
</evidence>
<dbReference type="SMART" id="SM00167">
    <property type="entry name" value="VPS9"/>
    <property type="match status" value="1"/>
</dbReference>
<dbReference type="InterPro" id="IPR001752">
    <property type="entry name" value="Kinesin_motor_dom"/>
</dbReference>
<dbReference type="PANTHER" id="PTHR47969:SF15">
    <property type="entry name" value="CHROMOSOME-ASSOCIATED KINESIN KIF4A-RELATED"/>
    <property type="match status" value="1"/>
</dbReference>
<dbReference type="SUPFAM" id="SSF47781">
    <property type="entry name" value="RuvA domain 2-like"/>
    <property type="match status" value="1"/>
</dbReference>